<comment type="caution">
    <text evidence="1">The sequence shown here is derived from an EMBL/GenBank/DDBJ whole genome shotgun (WGS) entry which is preliminary data.</text>
</comment>
<dbReference type="EMBL" id="BMOV01000003">
    <property type="protein sequence ID" value="GGO09449.1"/>
    <property type="molecule type" value="Genomic_DNA"/>
</dbReference>
<proteinExistence type="predicted"/>
<gene>
    <name evidence="1" type="ORF">GCM10007972_10980</name>
</gene>
<evidence type="ECO:0000313" key="2">
    <source>
        <dbReference type="Proteomes" id="UP000602381"/>
    </source>
</evidence>
<evidence type="ECO:0000313" key="1">
    <source>
        <dbReference type="EMBL" id="GGO09449.1"/>
    </source>
</evidence>
<organism evidence="1 2">
    <name type="scientific">Iodidimonas muriae</name>
    <dbReference type="NCBI Taxonomy" id="261467"/>
    <lineage>
        <taxon>Bacteria</taxon>
        <taxon>Pseudomonadati</taxon>
        <taxon>Pseudomonadota</taxon>
        <taxon>Alphaproteobacteria</taxon>
        <taxon>Iodidimonadales</taxon>
        <taxon>Iodidimonadaceae</taxon>
        <taxon>Iodidimonas</taxon>
    </lineage>
</organism>
<protein>
    <recommendedName>
        <fullName evidence="3">DUF4340 domain-containing protein</fullName>
    </recommendedName>
</protein>
<sequence length="187" mass="19901">MPVERLRGLLALAGLLFLAGVIVGAGTFLASQTAHRRDMVSASSWQPPVPPSAVMLAVAGHDLYSLTHLLLKDGAFGTVPEEDYAAKAGRAAGGAEGADGRLSGPEKKPFPDIIAAALVDRTPMIYLRHADGRVAGWSENTSPEEGWEIVSITLDGIEVRYKDDPVQHLPVFVKIPDAAFLKGVEKH</sequence>
<evidence type="ECO:0008006" key="3">
    <source>
        <dbReference type="Google" id="ProtNLM"/>
    </source>
</evidence>
<keyword evidence="2" id="KW-1185">Reference proteome</keyword>
<accession>A0ABQ2LDL9</accession>
<dbReference type="Proteomes" id="UP000602381">
    <property type="component" value="Unassembled WGS sequence"/>
</dbReference>
<name>A0ABQ2LDL9_9PROT</name>
<reference evidence="2" key="1">
    <citation type="journal article" date="2019" name="Int. J. Syst. Evol. Microbiol.">
        <title>The Global Catalogue of Microorganisms (GCM) 10K type strain sequencing project: providing services to taxonomists for standard genome sequencing and annotation.</title>
        <authorList>
            <consortium name="The Broad Institute Genomics Platform"/>
            <consortium name="The Broad Institute Genome Sequencing Center for Infectious Disease"/>
            <person name="Wu L."/>
            <person name="Ma J."/>
        </authorList>
    </citation>
    <scope>NUCLEOTIDE SEQUENCE [LARGE SCALE GENOMIC DNA]</scope>
    <source>
        <strain evidence="2">JCM 17843</strain>
    </source>
</reference>
<dbReference type="RefSeq" id="WP_150005006.1">
    <property type="nucleotide sequence ID" value="NZ_BMOV01000003.1"/>
</dbReference>